<gene>
    <name evidence="2" type="ORF">JYB65_04365</name>
</gene>
<proteinExistence type="predicted"/>
<dbReference type="Gene3D" id="3.30.1460.30">
    <property type="entry name" value="YgaC/TfoX-N like chaperone"/>
    <property type="match status" value="1"/>
</dbReference>
<evidence type="ECO:0000313" key="2">
    <source>
        <dbReference type="EMBL" id="MBN7772587.1"/>
    </source>
</evidence>
<dbReference type="RefSeq" id="WP_206581380.1">
    <property type="nucleotide sequence ID" value="NZ_JAFJZZ010000001.1"/>
</dbReference>
<protein>
    <submittedName>
        <fullName evidence="2">TfoX/Sxy family protein</fullName>
    </submittedName>
</protein>
<comment type="caution">
    <text evidence="2">The sequence shown here is derived from an EMBL/GenBank/DDBJ whole genome shotgun (WGS) entry which is preliminary data.</text>
</comment>
<organism evidence="2 3">
    <name type="scientific">Clostridium aminobutyricum</name>
    <dbReference type="NCBI Taxonomy" id="33953"/>
    <lineage>
        <taxon>Bacteria</taxon>
        <taxon>Bacillati</taxon>
        <taxon>Bacillota</taxon>
        <taxon>Clostridia</taxon>
        <taxon>Eubacteriales</taxon>
        <taxon>Clostridiaceae</taxon>
        <taxon>Clostridium</taxon>
    </lineage>
</organism>
<dbReference type="Pfam" id="PF04993">
    <property type="entry name" value="TfoX_N"/>
    <property type="match status" value="1"/>
</dbReference>
<name>A0A939IGV1_CLOAM</name>
<reference evidence="2" key="1">
    <citation type="submission" date="2021-02" db="EMBL/GenBank/DDBJ databases">
        <title>Abyssanaerobacter marinus gen.nov., sp., nov, anaerobic bacterium isolated from the Onnuri vent field of Indian Ocean and suggestion of Mogibacteriaceae fam. nov., and proposal of reclassification of ambiguous this family's genus member.</title>
        <authorList>
            <person name="Kim Y.J."/>
            <person name="Yang J.-A."/>
        </authorList>
    </citation>
    <scope>NUCLEOTIDE SEQUENCE</scope>
    <source>
        <strain evidence="2">DSM 2634</strain>
    </source>
</reference>
<evidence type="ECO:0000259" key="1">
    <source>
        <dbReference type="Pfam" id="PF04993"/>
    </source>
</evidence>
<evidence type="ECO:0000313" key="3">
    <source>
        <dbReference type="Proteomes" id="UP000664545"/>
    </source>
</evidence>
<accession>A0A939IGV1</accession>
<dbReference type="Proteomes" id="UP000664545">
    <property type="component" value="Unassembled WGS sequence"/>
</dbReference>
<feature type="domain" description="TfoX N-terminal" evidence="1">
    <location>
        <begin position="13"/>
        <end position="73"/>
    </location>
</feature>
<keyword evidence="3" id="KW-1185">Reference proteome</keyword>
<dbReference type="AlphaFoldDB" id="A0A939IGV1"/>
<dbReference type="EMBL" id="JAFJZZ010000001">
    <property type="protein sequence ID" value="MBN7772587.1"/>
    <property type="molecule type" value="Genomic_DNA"/>
</dbReference>
<dbReference type="InterPro" id="IPR007076">
    <property type="entry name" value="TfoX_N"/>
</dbReference>
<sequence length="109" mass="12627">MATSVDFMEYVCEQIRGVGAVRYRKMFGEYMVYVNDKPILLVCDNIVYVKQLECIADEMQDADKGYPYEGAKEHYILDIDNADFSRQIIDLLEPVIPIPKPKKKKANKE</sequence>
<dbReference type="SUPFAM" id="SSF159894">
    <property type="entry name" value="YgaC/TfoX-N like"/>
    <property type="match status" value="1"/>
</dbReference>